<comment type="caution">
    <text evidence="2">The sequence shown here is derived from an EMBL/GenBank/DDBJ whole genome shotgun (WGS) entry which is preliminary data.</text>
</comment>
<dbReference type="EMBL" id="MFNA01000006">
    <property type="protein sequence ID" value="OGG92473.1"/>
    <property type="molecule type" value="Genomic_DNA"/>
</dbReference>
<protein>
    <submittedName>
        <fullName evidence="2">Uncharacterized protein</fullName>
    </submittedName>
</protein>
<evidence type="ECO:0000313" key="2">
    <source>
        <dbReference type="EMBL" id="OGG92473.1"/>
    </source>
</evidence>
<keyword evidence="1" id="KW-0472">Membrane</keyword>
<sequence>MVLFLEHDRRSICLVVYFTFLLKKEKLTKENYGSLRLIFTWALRDASENFSEILGYIDIGFAAFLIIIGIMR</sequence>
<organism evidence="2 3">
    <name type="scientific">Candidatus Kuenenbacteria bacterium RIFCSPLOWO2_12_FULL_42_13</name>
    <dbReference type="NCBI Taxonomy" id="1798565"/>
    <lineage>
        <taxon>Bacteria</taxon>
        <taxon>Candidatus Kueneniibacteriota</taxon>
    </lineage>
</organism>
<evidence type="ECO:0000313" key="3">
    <source>
        <dbReference type="Proteomes" id="UP000177320"/>
    </source>
</evidence>
<gene>
    <name evidence="2" type="ORF">A3H03_02325</name>
</gene>
<feature type="transmembrane region" description="Helical" evidence="1">
    <location>
        <begin position="53"/>
        <end position="71"/>
    </location>
</feature>
<accession>A0A1F6G303</accession>
<dbReference type="AlphaFoldDB" id="A0A1F6G303"/>
<evidence type="ECO:0000256" key="1">
    <source>
        <dbReference type="SAM" id="Phobius"/>
    </source>
</evidence>
<proteinExistence type="predicted"/>
<name>A0A1F6G303_9BACT</name>
<dbReference type="Proteomes" id="UP000177320">
    <property type="component" value="Unassembled WGS sequence"/>
</dbReference>
<reference evidence="2 3" key="1">
    <citation type="journal article" date="2016" name="Nat. Commun.">
        <title>Thousands of microbial genomes shed light on interconnected biogeochemical processes in an aquifer system.</title>
        <authorList>
            <person name="Anantharaman K."/>
            <person name="Brown C.T."/>
            <person name="Hug L.A."/>
            <person name="Sharon I."/>
            <person name="Castelle C.J."/>
            <person name="Probst A.J."/>
            <person name="Thomas B.C."/>
            <person name="Singh A."/>
            <person name="Wilkins M.J."/>
            <person name="Karaoz U."/>
            <person name="Brodie E.L."/>
            <person name="Williams K.H."/>
            <person name="Hubbard S.S."/>
            <person name="Banfield J.F."/>
        </authorList>
    </citation>
    <scope>NUCLEOTIDE SEQUENCE [LARGE SCALE GENOMIC DNA]</scope>
</reference>
<keyword evidence="1" id="KW-1133">Transmembrane helix</keyword>
<keyword evidence="1" id="KW-0812">Transmembrane</keyword>